<evidence type="ECO:0000313" key="2">
    <source>
        <dbReference type="Proteomes" id="UP000054783"/>
    </source>
</evidence>
<gene>
    <name evidence="1" type="ORF">T12_8421</name>
</gene>
<sequence>MSDLLAIKRLLILRFWEKRKLIDEQRGQRAEEIIRNAYRTVLFLISPTWIQNPTQLMMKV</sequence>
<evidence type="ECO:0000313" key="1">
    <source>
        <dbReference type="EMBL" id="KRY14288.1"/>
    </source>
</evidence>
<dbReference type="Proteomes" id="UP000054783">
    <property type="component" value="Unassembled WGS sequence"/>
</dbReference>
<comment type="caution">
    <text evidence="1">The sequence shown here is derived from an EMBL/GenBank/DDBJ whole genome shotgun (WGS) entry which is preliminary data.</text>
</comment>
<organism evidence="1 2">
    <name type="scientific">Trichinella patagoniensis</name>
    <dbReference type="NCBI Taxonomy" id="990121"/>
    <lineage>
        <taxon>Eukaryota</taxon>
        <taxon>Metazoa</taxon>
        <taxon>Ecdysozoa</taxon>
        <taxon>Nematoda</taxon>
        <taxon>Enoplea</taxon>
        <taxon>Dorylaimia</taxon>
        <taxon>Trichinellida</taxon>
        <taxon>Trichinellidae</taxon>
        <taxon>Trichinella</taxon>
    </lineage>
</organism>
<reference evidence="1 2" key="1">
    <citation type="submission" date="2015-01" db="EMBL/GenBank/DDBJ databases">
        <title>Evolution of Trichinella species and genotypes.</title>
        <authorList>
            <person name="Korhonen P.K."/>
            <person name="Edoardo P."/>
            <person name="Giuseppe L.R."/>
            <person name="Gasser R.B."/>
        </authorList>
    </citation>
    <scope>NUCLEOTIDE SEQUENCE [LARGE SCALE GENOMIC DNA]</scope>
    <source>
        <strain evidence="1">ISS2496</strain>
    </source>
</reference>
<name>A0A0V0ZNP6_9BILA</name>
<keyword evidence="2" id="KW-1185">Reference proteome</keyword>
<dbReference type="AlphaFoldDB" id="A0A0V0ZNP6"/>
<protein>
    <submittedName>
        <fullName evidence="1">Uncharacterized protein</fullName>
    </submittedName>
</protein>
<proteinExistence type="predicted"/>
<dbReference type="EMBL" id="JYDQ01000120">
    <property type="protein sequence ID" value="KRY14288.1"/>
    <property type="molecule type" value="Genomic_DNA"/>
</dbReference>
<accession>A0A0V0ZNP6</accession>